<organism evidence="2 3">
    <name type="scientific">Candidatus Gottesmanbacteria bacterium RIFCSPHIGHO2_01_FULL_42_12</name>
    <dbReference type="NCBI Taxonomy" id="1798377"/>
    <lineage>
        <taxon>Bacteria</taxon>
        <taxon>Candidatus Gottesmaniibacteriota</taxon>
    </lineage>
</organism>
<evidence type="ECO:0000313" key="3">
    <source>
        <dbReference type="Proteomes" id="UP000178681"/>
    </source>
</evidence>
<dbReference type="AlphaFoldDB" id="A0A1F5Z304"/>
<dbReference type="Proteomes" id="UP000178681">
    <property type="component" value="Unassembled WGS sequence"/>
</dbReference>
<evidence type="ECO:0000259" key="1">
    <source>
        <dbReference type="Pfam" id="PF12647"/>
    </source>
</evidence>
<gene>
    <name evidence="2" type="ORF">A2872_00370</name>
</gene>
<dbReference type="EMBL" id="MFJG01000019">
    <property type="protein sequence ID" value="OGG06830.1"/>
    <property type="molecule type" value="Genomic_DNA"/>
</dbReference>
<dbReference type="Pfam" id="PF12647">
    <property type="entry name" value="RNHCP"/>
    <property type="match status" value="1"/>
</dbReference>
<protein>
    <recommendedName>
        <fullName evidence="1">RNHCP domain-containing protein</fullName>
    </recommendedName>
</protein>
<comment type="caution">
    <text evidence="2">The sequence shown here is derived from an EMBL/GenBank/DDBJ whole genome shotgun (WGS) entry which is preliminary data.</text>
</comment>
<proteinExistence type="predicted"/>
<feature type="domain" description="RNHCP" evidence="1">
    <location>
        <begin position="9"/>
        <end position="97"/>
    </location>
</feature>
<accession>A0A1F5Z304</accession>
<name>A0A1F5Z304_9BACT</name>
<reference evidence="2 3" key="1">
    <citation type="journal article" date="2016" name="Nat. Commun.">
        <title>Thousands of microbial genomes shed light on interconnected biogeochemical processes in an aquifer system.</title>
        <authorList>
            <person name="Anantharaman K."/>
            <person name="Brown C.T."/>
            <person name="Hug L.A."/>
            <person name="Sharon I."/>
            <person name="Castelle C.J."/>
            <person name="Probst A.J."/>
            <person name="Thomas B.C."/>
            <person name="Singh A."/>
            <person name="Wilkins M.J."/>
            <person name="Karaoz U."/>
            <person name="Brodie E.L."/>
            <person name="Williams K.H."/>
            <person name="Hubbard S.S."/>
            <person name="Banfield J.F."/>
        </authorList>
    </citation>
    <scope>NUCLEOTIDE SEQUENCE [LARGE SCALE GENOMIC DNA]</scope>
</reference>
<dbReference type="InterPro" id="IPR024439">
    <property type="entry name" value="RNHCP"/>
</dbReference>
<sequence>MPKFIARNDPFICGNCQSHVDPIKFGGSYRNHCPFCLFSKHVDGPVPGDRSGICEGLMAPVAVTTKSRGEFTILHRCQICGFERLNRIAGDDNVELLTNLSGETIR</sequence>
<evidence type="ECO:0000313" key="2">
    <source>
        <dbReference type="EMBL" id="OGG06830.1"/>
    </source>
</evidence>
<dbReference type="STRING" id="1798377.A2872_00370"/>